<dbReference type="OrthoDB" id="9815492at2"/>
<feature type="coiled-coil region" evidence="7">
    <location>
        <begin position="29"/>
        <end position="117"/>
    </location>
</feature>
<dbReference type="GO" id="GO:0005737">
    <property type="term" value="C:cytoplasm"/>
    <property type="evidence" value="ECO:0007669"/>
    <property type="project" value="UniProtKB-SubCell"/>
</dbReference>
<evidence type="ECO:0000313" key="9">
    <source>
        <dbReference type="Proteomes" id="UP000032250"/>
    </source>
</evidence>
<evidence type="ECO:0000256" key="6">
    <source>
        <dbReference type="ARBA" id="ARBA00023306"/>
    </source>
</evidence>
<evidence type="ECO:0000256" key="7">
    <source>
        <dbReference type="SAM" id="Coils"/>
    </source>
</evidence>
<accession>A0A0D1BT46</accession>
<dbReference type="InterPro" id="IPR019933">
    <property type="entry name" value="DivIVA_domain"/>
</dbReference>
<comment type="subcellular location">
    <subcellularLocation>
        <location evidence="1">Cytoplasm</location>
    </subcellularLocation>
</comment>
<dbReference type="RefSeq" id="WP_003486536.1">
    <property type="nucleotide sequence ID" value="NZ_JXSU01000007.1"/>
</dbReference>
<evidence type="ECO:0000256" key="4">
    <source>
        <dbReference type="ARBA" id="ARBA00022618"/>
    </source>
</evidence>
<reference evidence="8 9" key="1">
    <citation type="submission" date="2014-06" db="EMBL/GenBank/DDBJ databases">
        <title>Genome characterization of distinct group I Clostridium botulinum lineages.</title>
        <authorList>
            <person name="Giordani F."/>
            <person name="Anselmo A."/>
            <person name="Fillo S."/>
            <person name="Palozzi A.M."/>
            <person name="Fortunato A."/>
            <person name="Gentile B."/>
            <person name="Ciammaruconi A."/>
            <person name="Anniballi F."/>
            <person name="De Medici D."/>
            <person name="Lista F."/>
        </authorList>
    </citation>
    <scope>NUCLEOTIDE SEQUENCE [LARGE SCALE GENOMIC DNA]</scope>
    <source>
        <strain evidence="8 9">B2 450</strain>
    </source>
</reference>
<dbReference type="Gene3D" id="6.10.250.660">
    <property type="match status" value="1"/>
</dbReference>
<keyword evidence="5 7" id="KW-0175">Coiled coil</keyword>
<dbReference type="NCBIfam" id="TIGR03544">
    <property type="entry name" value="DivI1A_domain"/>
    <property type="match status" value="1"/>
</dbReference>
<keyword evidence="3" id="KW-0963">Cytoplasm</keyword>
<dbReference type="PANTHER" id="PTHR35794">
    <property type="entry name" value="CELL DIVISION PROTEIN DIVIVA"/>
    <property type="match status" value="1"/>
</dbReference>
<evidence type="ECO:0000256" key="5">
    <source>
        <dbReference type="ARBA" id="ARBA00023054"/>
    </source>
</evidence>
<evidence type="ECO:0000256" key="3">
    <source>
        <dbReference type="ARBA" id="ARBA00022490"/>
    </source>
</evidence>
<organism evidence="8 9">
    <name type="scientific">Clostridium botulinum B2 450</name>
    <dbReference type="NCBI Taxonomy" id="1379739"/>
    <lineage>
        <taxon>Bacteria</taxon>
        <taxon>Bacillati</taxon>
        <taxon>Bacillota</taxon>
        <taxon>Clostridia</taxon>
        <taxon>Eubacteriales</taxon>
        <taxon>Clostridiaceae</taxon>
        <taxon>Clostridium</taxon>
    </lineage>
</organism>
<dbReference type="GO" id="GO:0051301">
    <property type="term" value="P:cell division"/>
    <property type="evidence" value="ECO:0007669"/>
    <property type="project" value="UniProtKB-KW"/>
</dbReference>
<evidence type="ECO:0000256" key="1">
    <source>
        <dbReference type="ARBA" id="ARBA00004496"/>
    </source>
</evidence>
<gene>
    <name evidence="8" type="ORF">N495_07700</name>
</gene>
<dbReference type="AlphaFoldDB" id="A0A0D1BT46"/>
<evidence type="ECO:0000256" key="2">
    <source>
        <dbReference type="ARBA" id="ARBA00009008"/>
    </source>
</evidence>
<proteinExistence type="inferred from homology"/>
<protein>
    <submittedName>
        <fullName evidence="8">Cell division protein DivIVA</fullName>
    </submittedName>
</protein>
<dbReference type="Pfam" id="PF05103">
    <property type="entry name" value="DivIVA"/>
    <property type="match status" value="1"/>
</dbReference>
<sequence>MKITSMDITNKQFKKSMRGYNCDEVDEFLDKISEDYEELYKDNSSLRERVNTLEERLNHYDKMEETIQNTLLLAQNAAEQAKETAQKEADLIIKNANDSAKRVIEKSQEDVMKINDEFQYTKQEFNKFRNRYKTFMKTQMDMFYEMEKEFMKNYNLGTGIEEKFVPEKEIEVQDSRALVNEIDNSETREHSFKVSDITIDNSSLNKNNNEIKSFYIKED</sequence>
<keyword evidence="4 8" id="KW-0132">Cell division</keyword>
<name>A0A0D1BT46_CLOBO</name>
<dbReference type="PATRIC" id="fig|1379739.3.peg.1885"/>
<comment type="caution">
    <text evidence="8">The sequence shown here is derived from an EMBL/GenBank/DDBJ whole genome shotgun (WGS) entry which is preliminary data.</text>
</comment>
<keyword evidence="6" id="KW-0131">Cell cycle</keyword>
<evidence type="ECO:0000313" key="8">
    <source>
        <dbReference type="EMBL" id="KIS23480.1"/>
    </source>
</evidence>
<dbReference type="PANTHER" id="PTHR35794:SF2">
    <property type="entry name" value="CELL DIVISION PROTEIN DIVIVA"/>
    <property type="match status" value="1"/>
</dbReference>
<dbReference type="HOGENOM" id="CLU_076854_3_1_9"/>
<dbReference type="EMBL" id="JXSU01000007">
    <property type="protein sequence ID" value="KIS23480.1"/>
    <property type="molecule type" value="Genomic_DNA"/>
</dbReference>
<dbReference type="Proteomes" id="UP000032250">
    <property type="component" value="Unassembled WGS sequence"/>
</dbReference>
<dbReference type="InterPro" id="IPR007793">
    <property type="entry name" value="DivIVA_fam"/>
</dbReference>
<comment type="similarity">
    <text evidence="2">Belongs to the DivIVA family.</text>
</comment>